<keyword evidence="2" id="KW-0808">Transferase</keyword>
<dbReference type="GO" id="GO:0016301">
    <property type="term" value="F:kinase activity"/>
    <property type="evidence" value="ECO:0007669"/>
    <property type="project" value="UniProtKB-KW"/>
</dbReference>
<sequence>MPAWWRKRSSRSKDSESENENFVKGSSIENEKKIWKEISKKKDNKAKSFDEVSVMILRQKQSKNSPRYSRDYATIGREEEERGSSKFLGFDSASSLDIGHPLPRHFVNKDQVGSVG</sequence>
<reference evidence="3" key="1">
    <citation type="submission" date="2024-07" db="EMBL/GenBank/DDBJ databases">
        <title>Two chromosome-level genome assemblies of Korean endemic species Abeliophyllum distichum and Forsythia ovata (Oleaceae).</title>
        <authorList>
            <person name="Jang H."/>
        </authorList>
    </citation>
    <scope>NUCLEOTIDE SEQUENCE [LARGE SCALE GENOMIC DNA]</scope>
</reference>
<keyword evidence="3" id="KW-1185">Reference proteome</keyword>
<keyword evidence="2" id="KW-0418">Kinase</keyword>
<evidence type="ECO:0000313" key="2">
    <source>
        <dbReference type="EMBL" id="KAL2476238.1"/>
    </source>
</evidence>
<protein>
    <submittedName>
        <fullName evidence="2">Protein kinase domain-containing protein</fullName>
    </submittedName>
</protein>
<feature type="compositionally biased region" description="Basic residues" evidence="1">
    <location>
        <begin position="1"/>
        <end position="10"/>
    </location>
</feature>
<accession>A0ABD1QJ36</accession>
<dbReference type="EMBL" id="JBFOLK010000011">
    <property type="protein sequence ID" value="KAL2476238.1"/>
    <property type="molecule type" value="Genomic_DNA"/>
</dbReference>
<proteinExistence type="predicted"/>
<comment type="caution">
    <text evidence="2">The sequence shown here is derived from an EMBL/GenBank/DDBJ whole genome shotgun (WGS) entry which is preliminary data.</text>
</comment>
<feature type="region of interest" description="Disordered" evidence="1">
    <location>
        <begin position="1"/>
        <end position="24"/>
    </location>
</feature>
<name>A0ABD1QJ36_9LAMI</name>
<dbReference type="AlphaFoldDB" id="A0ABD1QJ36"/>
<evidence type="ECO:0000313" key="3">
    <source>
        <dbReference type="Proteomes" id="UP001604336"/>
    </source>
</evidence>
<organism evidence="2 3">
    <name type="scientific">Abeliophyllum distichum</name>
    <dbReference type="NCBI Taxonomy" id="126358"/>
    <lineage>
        <taxon>Eukaryota</taxon>
        <taxon>Viridiplantae</taxon>
        <taxon>Streptophyta</taxon>
        <taxon>Embryophyta</taxon>
        <taxon>Tracheophyta</taxon>
        <taxon>Spermatophyta</taxon>
        <taxon>Magnoliopsida</taxon>
        <taxon>eudicotyledons</taxon>
        <taxon>Gunneridae</taxon>
        <taxon>Pentapetalae</taxon>
        <taxon>asterids</taxon>
        <taxon>lamiids</taxon>
        <taxon>Lamiales</taxon>
        <taxon>Oleaceae</taxon>
        <taxon>Forsythieae</taxon>
        <taxon>Abeliophyllum</taxon>
    </lineage>
</organism>
<evidence type="ECO:0000256" key="1">
    <source>
        <dbReference type="SAM" id="MobiDB-lite"/>
    </source>
</evidence>
<feature type="region of interest" description="Disordered" evidence="1">
    <location>
        <begin position="95"/>
        <end position="116"/>
    </location>
</feature>
<dbReference type="Proteomes" id="UP001604336">
    <property type="component" value="Unassembled WGS sequence"/>
</dbReference>
<gene>
    <name evidence="2" type="ORF">Adt_36974</name>
</gene>